<evidence type="ECO:0000256" key="1">
    <source>
        <dbReference type="SAM" id="MobiDB-lite"/>
    </source>
</evidence>
<evidence type="ECO:0000313" key="2">
    <source>
        <dbReference type="EMBL" id="KAL1880574.1"/>
    </source>
</evidence>
<feature type="region of interest" description="Disordered" evidence="1">
    <location>
        <begin position="272"/>
        <end position="295"/>
    </location>
</feature>
<protein>
    <recommendedName>
        <fullName evidence="4">Peroxin 20</fullName>
    </recommendedName>
</protein>
<organism evidence="2 3">
    <name type="scientific">Phialemonium thermophilum</name>
    <dbReference type="NCBI Taxonomy" id="223376"/>
    <lineage>
        <taxon>Eukaryota</taxon>
        <taxon>Fungi</taxon>
        <taxon>Dikarya</taxon>
        <taxon>Ascomycota</taxon>
        <taxon>Pezizomycotina</taxon>
        <taxon>Sordariomycetes</taxon>
        <taxon>Sordariomycetidae</taxon>
        <taxon>Cephalothecales</taxon>
        <taxon>Cephalothecaceae</taxon>
        <taxon>Phialemonium</taxon>
    </lineage>
</organism>
<evidence type="ECO:0008006" key="4">
    <source>
        <dbReference type="Google" id="ProtNLM"/>
    </source>
</evidence>
<dbReference type="Proteomes" id="UP001586593">
    <property type="component" value="Unassembled WGS sequence"/>
</dbReference>
<dbReference type="Gene3D" id="6.10.280.230">
    <property type="match status" value="1"/>
</dbReference>
<comment type="caution">
    <text evidence="2">The sequence shown here is derived from an EMBL/GenBank/DDBJ whole genome shotgun (WGS) entry which is preliminary data.</text>
</comment>
<dbReference type="EMBL" id="JAZHXJ010000030">
    <property type="protein sequence ID" value="KAL1880574.1"/>
    <property type="molecule type" value="Genomic_DNA"/>
</dbReference>
<gene>
    <name evidence="2" type="ORF">VTK73DRAFT_5379</name>
</gene>
<reference evidence="2 3" key="1">
    <citation type="journal article" date="2024" name="Commun. Biol.">
        <title>Comparative genomic analysis of thermophilic fungi reveals convergent evolutionary adaptations and gene losses.</title>
        <authorList>
            <person name="Steindorff A.S."/>
            <person name="Aguilar-Pontes M.V."/>
            <person name="Robinson A.J."/>
            <person name="Andreopoulos B."/>
            <person name="LaButti K."/>
            <person name="Kuo A."/>
            <person name="Mondo S."/>
            <person name="Riley R."/>
            <person name="Otillar R."/>
            <person name="Haridas S."/>
            <person name="Lipzen A."/>
            <person name="Grimwood J."/>
            <person name="Schmutz J."/>
            <person name="Clum A."/>
            <person name="Reid I.D."/>
            <person name="Moisan M.C."/>
            <person name="Butler G."/>
            <person name="Nguyen T.T.M."/>
            <person name="Dewar K."/>
            <person name="Conant G."/>
            <person name="Drula E."/>
            <person name="Henrissat B."/>
            <person name="Hansel C."/>
            <person name="Singer S."/>
            <person name="Hutchinson M.I."/>
            <person name="de Vries R.P."/>
            <person name="Natvig D.O."/>
            <person name="Powell A.J."/>
            <person name="Tsang A."/>
            <person name="Grigoriev I.V."/>
        </authorList>
    </citation>
    <scope>NUCLEOTIDE SEQUENCE [LARGE SCALE GENOMIC DNA]</scope>
    <source>
        <strain evidence="2 3">ATCC 24622</strain>
    </source>
</reference>
<proteinExistence type="predicted"/>
<accession>A0ABR3XXW0</accession>
<sequence>MADNMCGPSNAAKGLLSHIDRDRSLQQDRLAGPGQRRDNASFRTQLAPYSPADSAFEAFQRGSDVLSPAMAAMTLNHGTHISQTTSPLVASRSPLQTQGLGTASAQTSIDAASFHRFLSQSQTNCAGAALPNTTSLITPHHNVPVPSMSQLPQAGVGHGGFQGGFGGPRVDTLPGPSAFPGNIGQAMIRSEVSKAVAPPETFEQRILDEAFSAAFGEYDEEDFNREVDAWITEHGSEQEQIPQRAAEPPTAEEMAVIDANLEVLAQELEERRAAGDPEVLPQRGPEAEARQAKQEQEDLIRAATDILASVSDNQTQKFKNSSFLHLMRRIQLSEVVVAGNDLVDSKTGKTIASEET</sequence>
<feature type="compositionally biased region" description="Basic and acidic residues" evidence="1">
    <location>
        <begin position="285"/>
        <end position="295"/>
    </location>
</feature>
<evidence type="ECO:0000313" key="3">
    <source>
        <dbReference type="Proteomes" id="UP001586593"/>
    </source>
</evidence>
<keyword evidence="3" id="KW-1185">Reference proteome</keyword>
<name>A0ABR3XXW0_9PEZI</name>